<accession>A0A914YHN4</accession>
<name>A0A914YHN4_9BILA</name>
<protein>
    <submittedName>
        <fullName evidence="2">DUF4371 domain-containing protein</fullName>
    </submittedName>
</protein>
<reference evidence="2" key="1">
    <citation type="submission" date="2022-11" db="UniProtKB">
        <authorList>
            <consortium name="WormBaseParasite"/>
        </authorList>
    </citation>
    <scope>IDENTIFICATION</scope>
</reference>
<evidence type="ECO:0000313" key="1">
    <source>
        <dbReference type="Proteomes" id="UP000887577"/>
    </source>
</evidence>
<dbReference type="WBParaSite" id="PSU_v2.g16814.t1">
    <property type="protein sequence ID" value="PSU_v2.g16814.t1"/>
    <property type="gene ID" value="PSU_v2.g16814"/>
</dbReference>
<dbReference type="PANTHER" id="PTHR45749:SF21">
    <property type="entry name" value="DUF4371 DOMAIN-CONTAINING PROTEIN"/>
    <property type="match status" value="1"/>
</dbReference>
<dbReference type="SUPFAM" id="SSF53098">
    <property type="entry name" value="Ribonuclease H-like"/>
    <property type="match status" value="1"/>
</dbReference>
<proteinExistence type="predicted"/>
<dbReference type="PANTHER" id="PTHR45749">
    <property type="match status" value="1"/>
</dbReference>
<evidence type="ECO:0000313" key="2">
    <source>
        <dbReference type="WBParaSite" id="PSU_v2.g16814.t1"/>
    </source>
</evidence>
<organism evidence="1 2">
    <name type="scientific">Panagrolaimus superbus</name>
    <dbReference type="NCBI Taxonomy" id="310955"/>
    <lineage>
        <taxon>Eukaryota</taxon>
        <taxon>Metazoa</taxon>
        <taxon>Ecdysozoa</taxon>
        <taxon>Nematoda</taxon>
        <taxon>Chromadorea</taxon>
        <taxon>Rhabditida</taxon>
        <taxon>Tylenchina</taxon>
        <taxon>Panagrolaimomorpha</taxon>
        <taxon>Panagrolaimoidea</taxon>
        <taxon>Panagrolaimidae</taxon>
        <taxon>Panagrolaimus</taxon>
    </lineage>
</organism>
<dbReference type="AlphaFoldDB" id="A0A914YHN4"/>
<keyword evidence="1" id="KW-1185">Reference proteome</keyword>
<sequence>MAYSHIYEGVFCVCCTLLTHHEVGKDLLNENHERQQKEARIQLTEIIEVLKVCGIYRLPLRGDKDYGAFKSTENYSKQEGVFRGLLKLRGEAYPGIKLLKTAPLNAQYISPVIQNQLLDIMAKLVMKNVIGEVKMAKCFTILADETSTHSKEFLSVCIRTTGEALCDYILDILLEYGIDGKKMVAQGYDGASNMSGHIKGTRARIQLIYPQAEYYHCVNHKLNLAMEDSNENVVMKRAMQKFHDITVYLRSPTKSFNISRTMQR</sequence>
<dbReference type="Proteomes" id="UP000887577">
    <property type="component" value="Unplaced"/>
</dbReference>
<dbReference type="InterPro" id="IPR012337">
    <property type="entry name" value="RNaseH-like_sf"/>
</dbReference>